<feature type="region of interest" description="Disordered" evidence="6">
    <location>
        <begin position="34"/>
        <end position="218"/>
    </location>
</feature>
<dbReference type="Proteomes" id="UP000515135">
    <property type="component" value="Unplaced"/>
</dbReference>
<dbReference type="AlphaFoldDB" id="A0A6P4YEF8"/>
<dbReference type="PROSITE" id="PS52027">
    <property type="entry name" value="ZF_C2HC_C3H"/>
    <property type="match status" value="7"/>
</dbReference>
<dbReference type="Gene3D" id="3.30.160.60">
    <property type="entry name" value="Classic Zinc Finger"/>
    <property type="match status" value="7"/>
</dbReference>
<feature type="domain" description="C2HC/C3H-type" evidence="7">
    <location>
        <begin position="297"/>
        <end position="326"/>
    </location>
</feature>
<feature type="compositionally biased region" description="Polar residues" evidence="6">
    <location>
        <begin position="162"/>
        <end position="178"/>
    </location>
</feature>
<evidence type="ECO:0000256" key="6">
    <source>
        <dbReference type="SAM" id="MobiDB-lite"/>
    </source>
</evidence>
<dbReference type="PANTHER" id="PTHR13555">
    <property type="entry name" value="C2H2 ZINC FINGER CGI-62-RELATED"/>
    <property type="match status" value="1"/>
</dbReference>
<feature type="domain" description="C2HC/C3H-type" evidence="7">
    <location>
        <begin position="561"/>
        <end position="590"/>
    </location>
</feature>
<evidence type="ECO:0000313" key="9">
    <source>
        <dbReference type="RefSeq" id="XP_019620453.1"/>
    </source>
</evidence>
<keyword evidence="4" id="KW-0862">Zinc</keyword>
<evidence type="ECO:0000256" key="4">
    <source>
        <dbReference type="ARBA" id="ARBA00022833"/>
    </source>
</evidence>
<feature type="domain" description="C2HC/C3H-type" evidence="7">
    <location>
        <begin position="485"/>
        <end position="514"/>
    </location>
</feature>
<dbReference type="FunFam" id="3.30.160.60:FF:001258">
    <property type="entry name" value="Uncharacterized protein TCIL3000_10_13860"/>
    <property type="match status" value="1"/>
</dbReference>
<evidence type="ECO:0000256" key="3">
    <source>
        <dbReference type="ARBA" id="ARBA00022771"/>
    </source>
</evidence>
<feature type="compositionally biased region" description="Basic and acidic residues" evidence="6">
    <location>
        <begin position="395"/>
        <end position="406"/>
    </location>
</feature>
<keyword evidence="3 5" id="KW-0863">Zinc-finger</keyword>
<dbReference type="RefSeq" id="XP_019620454.1">
    <property type="nucleotide sequence ID" value="XM_019764895.1"/>
</dbReference>
<feature type="compositionally biased region" description="Low complexity" evidence="6">
    <location>
        <begin position="331"/>
        <end position="356"/>
    </location>
</feature>
<dbReference type="GO" id="GO:0008270">
    <property type="term" value="F:zinc ion binding"/>
    <property type="evidence" value="ECO:0007669"/>
    <property type="project" value="UniProtKB-KW"/>
</dbReference>
<feature type="domain" description="C2HC/C3H-type" evidence="7">
    <location>
        <begin position="224"/>
        <end position="253"/>
    </location>
</feature>
<evidence type="ECO:0000256" key="2">
    <source>
        <dbReference type="ARBA" id="ARBA00022737"/>
    </source>
</evidence>
<dbReference type="RefSeq" id="XP_019620453.1">
    <property type="nucleotide sequence ID" value="XM_019764894.1"/>
</dbReference>
<feature type="region of interest" description="Disordered" evidence="6">
    <location>
        <begin position="395"/>
        <end position="417"/>
    </location>
</feature>
<keyword evidence="1" id="KW-0479">Metal-binding</keyword>
<feature type="region of interest" description="Disordered" evidence="6">
    <location>
        <begin position="453"/>
        <end position="478"/>
    </location>
</feature>
<feature type="region of interest" description="Disordered" evidence="6">
    <location>
        <begin position="317"/>
        <end position="359"/>
    </location>
</feature>
<name>A0A6P4YEF8_BRABE</name>
<proteinExistence type="predicted"/>
<evidence type="ECO:0000313" key="10">
    <source>
        <dbReference type="RefSeq" id="XP_019620454.1"/>
    </source>
</evidence>
<evidence type="ECO:0000259" key="7">
    <source>
        <dbReference type="PROSITE" id="PS52027"/>
    </source>
</evidence>
<protein>
    <submittedName>
        <fullName evidence="9 10">Zinc finger protein 474-like isoform X1</fullName>
    </submittedName>
</protein>
<feature type="domain" description="C2HC/C3H-type" evidence="7">
    <location>
        <begin position="1"/>
        <end position="29"/>
    </location>
</feature>
<feature type="compositionally biased region" description="Basic and acidic residues" evidence="6">
    <location>
        <begin position="60"/>
        <end position="86"/>
    </location>
</feature>
<dbReference type="GeneID" id="109467005"/>
<reference evidence="9 10" key="1">
    <citation type="submission" date="2025-04" db="UniProtKB">
        <authorList>
            <consortium name="RefSeq"/>
        </authorList>
    </citation>
    <scope>IDENTIFICATION</scope>
    <source>
        <tissue evidence="9 10">Gonad</tissue>
    </source>
</reference>
<dbReference type="PANTHER" id="PTHR13555:SF68">
    <property type="entry name" value="ZINC FINGER PROTEIN 474"/>
    <property type="match status" value="1"/>
</dbReference>
<dbReference type="InterPro" id="IPR049899">
    <property type="entry name" value="Znf_C2HC_C3H"/>
</dbReference>
<dbReference type="InterPro" id="IPR026319">
    <property type="entry name" value="ZC2HC1A/B-like"/>
</dbReference>
<feature type="compositionally biased region" description="Low complexity" evidence="6">
    <location>
        <begin position="146"/>
        <end position="157"/>
    </location>
</feature>
<dbReference type="Pfam" id="PF13913">
    <property type="entry name" value="zf-C2HC_2"/>
    <property type="match status" value="7"/>
</dbReference>
<sequence length="591" mass="64965">MQVCYICGRQFGSQSISLHEPKCLEKWHRENYKLPASQRKRSPVKPFSLPHIDGPQTRPQENKGTSKKETVSRLERPKTRTLERPKTRTLSKRPPRPGTATLENPSLPDHQIIDIDQSPRTSQGIPIVSPRLDLPEVSPRSRQHTRSGSSSSTPISRPESKGTANNSRSSSQKIDNNMSSKGKSGSAKAKRIARPSTVTLRDDSEGGSTKPKANLPTVAPKRPTFRVCYICGREFGSKSLSIHEPQCIEKWKAENARLPKHLRRPTPVKPQEVAVTGGGSYNVDAANEAAWQSSQASLVPCPTCGRTFLPDRLQVHQKSCRPKDGSGAHKTTPSATATSSPPKGGAVPKSSSSSTPPQKPRTVVCYICGREFGSKSIDIHEPQCLKKWRLENKQLPRDQRRPEPKKLGSSSMSAEERNEAAWKSAQSQLVPCGNCGRTFQPDRLAVHQRSCKTKGGASGAAGGPNLSKTYPTPTKSKTPVVRRPATVVCYICGREFGTKSISIHEPQCLKKWHIENDQLPKSMRRPEPKKPEVRPITGGNASGSYDIEAMNEAAWQASQANLVPCPICGRTFLPDRLVVHQRSCKPKKTAE</sequence>
<dbReference type="OrthoDB" id="265955at2759"/>
<feature type="compositionally biased region" description="Low complexity" evidence="6">
    <location>
        <begin position="467"/>
        <end position="478"/>
    </location>
</feature>
<feature type="compositionally biased region" description="Basic and acidic residues" evidence="6">
    <location>
        <begin position="521"/>
        <end position="533"/>
    </location>
</feature>
<feature type="region of interest" description="Disordered" evidence="6">
    <location>
        <begin position="521"/>
        <end position="541"/>
    </location>
</feature>
<gene>
    <name evidence="9 10" type="primary">LOC109467005</name>
</gene>
<organism evidence="8 10">
    <name type="scientific">Branchiostoma belcheri</name>
    <name type="common">Amphioxus</name>
    <dbReference type="NCBI Taxonomy" id="7741"/>
    <lineage>
        <taxon>Eukaryota</taxon>
        <taxon>Metazoa</taxon>
        <taxon>Chordata</taxon>
        <taxon>Cephalochordata</taxon>
        <taxon>Leptocardii</taxon>
        <taxon>Amphioxiformes</taxon>
        <taxon>Branchiostomatidae</taxon>
        <taxon>Branchiostoma</taxon>
    </lineage>
</organism>
<keyword evidence="8" id="KW-1185">Reference proteome</keyword>
<feature type="domain" description="C2HC/C3H-type" evidence="7">
    <location>
        <begin position="361"/>
        <end position="390"/>
    </location>
</feature>
<evidence type="ECO:0000313" key="8">
    <source>
        <dbReference type="Proteomes" id="UP000515135"/>
    </source>
</evidence>
<evidence type="ECO:0000256" key="1">
    <source>
        <dbReference type="ARBA" id="ARBA00022723"/>
    </source>
</evidence>
<dbReference type="KEGG" id="bbel:109467005"/>
<evidence type="ECO:0000256" key="5">
    <source>
        <dbReference type="PROSITE-ProRule" id="PRU01371"/>
    </source>
</evidence>
<accession>A0A6P4YEF8</accession>
<feature type="domain" description="C2HC/C3H-type" evidence="7">
    <location>
        <begin position="428"/>
        <end position="457"/>
    </location>
</feature>
<keyword evidence="2" id="KW-0677">Repeat</keyword>